<dbReference type="AlphaFoldDB" id="A0A1F6A4L3"/>
<name>A0A1F6A4L3_9BACT</name>
<reference evidence="1 2" key="1">
    <citation type="journal article" date="2016" name="Nat. Commun.">
        <title>Thousands of microbial genomes shed light on interconnected biogeochemical processes in an aquifer system.</title>
        <authorList>
            <person name="Anantharaman K."/>
            <person name="Brown C.T."/>
            <person name="Hug L.A."/>
            <person name="Sharon I."/>
            <person name="Castelle C.J."/>
            <person name="Probst A.J."/>
            <person name="Thomas B.C."/>
            <person name="Singh A."/>
            <person name="Wilkins M.J."/>
            <person name="Karaoz U."/>
            <person name="Brodie E.L."/>
            <person name="Williams K.H."/>
            <person name="Hubbard S.S."/>
            <person name="Banfield J.F."/>
        </authorList>
    </citation>
    <scope>NUCLEOTIDE SEQUENCE [LARGE SCALE GENOMIC DNA]</scope>
</reference>
<dbReference type="Proteomes" id="UP000177871">
    <property type="component" value="Unassembled WGS sequence"/>
</dbReference>
<evidence type="ECO:0000313" key="2">
    <source>
        <dbReference type="Proteomes" id="UP000177871"/>
    </source>
</evidence>
<gene>
    <name evidence="1" type="ORF">A2721_02540</name>
</gene>
<dbReference type="STRING" id="1798381.A2721_02540"/>
<sequence length="66" mass="7272">MKQVKRSEAKVSKVTDACFAVEYPLMDKPIHGAVIEISGRYPDIGFSRNEVCIELAYVISGRGKLG</sequence>
<organism evidence="1 2">
    <name type="scientific">Candidatus Gottesmanbacteria bacterium RIFCSPHIGHO2_01_FULL_47_48</name>
    <dbReference type="NCBI Taxonomy" id="1798381"/>
    <lineage>
        <taxon>Bacteria</taxon>
        <taxon>Candidatus Gottesmaniibacteriota</taxon>
    </lineage>
</organism>
<protein>
    <submittedName>
        <fullName evidence="1">Uncharacterized protein</fullName>
    </submittedName>
</protein>
<dbReference type="EMBL" id="MFJK01000007">
    <property type="protein sequence ID" value="OGG19382.1"/>
    <property type="molecule type" value="Genomic_DNA"/>
</dbReference>
<evidence type="ECO:0000313" key="1">
    <source>
        <dbReference type="EMBL" id="OGG19382.1"/>
    </source>
</evidence>
<accession>A0A1F6A4L3</accession>
<proteinExistence type="predicted"/>
<comment type="caution">
    <text evidence="1">The sequence shown here is derived from an EMBL/GenBank/DDBJ whole genome shotgun (WGS) entry which is preliminary data.</text>
</comment>